<dbReference type="AlphaFoldDB" id="A0A6J6JHS3"/>
<protein>
    <submittedName>
        <fullName evidence="1">Unannotated protein</fullName>
    </submittedName>
</protein>
<accession>A0A6J6JHS3</accession>
<reference evidence="1" key="1">
    <citation type="submission" date="2020-05" db="EMBL/GenBank/DDBJ databases">
        <authorList>
            <person name="Chiriac C."/>
            <person name="Salcher M."/>
            <person name="Ghai R."/>
            <person name="Kavagutti S V."/>
        </authorList>
    </citation>
    <scope>NUCLEOTIDE SEQUENCE</scope>
</reference>
<evidence type="ECO:0000313" key="1">
    <source>
        <dbReference type="EMBL" id="CAB4636155.1"/>
    </source>
</evidence>
<name>A0A6J6JHS3_9ZZZZ</name>
<sequence length="158" mass="17995">MNLRLLICGSGQRDSLIGHNSVHSPTLSARRNFKIIACRFSHCQKNPSRPRREYFTQRASGLHDWNEISPTNRLRSCCSDSGNFEGSMFKRSCSHGFTKTVCTLRRSNHNPVVLIDHKTCFTKCLTVVRRVNRVRHCNLDHLRSSLTKHLAQSACTLG</sequence>
<organism evidence="1">
    <name type="scientific">freshwater metagenome</name>
    <dbReference type="NCBI Taxonomy" id="449393"/>
    <lineage>
        <taxon>unclassified sequences</taxon>
        <taxon>metagenomes</taxon>
        <taxon>ecological metagenomes</taxon>
    </lineage>
</organism>
<gene>
    <name evidence="1" type="ORF">UFOPK1960_00990</name>
</gene>
<proteinExistence type="predicted"/>
<dbReference type="EMBL" id="CAEZVL010000160">
    <property type="protein sequence ID" value="CAB4636155.1"/>
    <property type="molecule type" value="Genomic_DNA"/>
</dbReference>